<dbReference type="PANTHER" id="PTHR43046:SF12">
    <property type="entry name" value="GDP-MANNOSE MANNOSYL HYDROLASE"/>
    <property type="match status" value="1"/>
</dbReference>
<reference evidence="7 8" key="1">
    <citation type="submission" date="2019-08" db="EMBL/GenBank/DDBJ databases">
        <title>In-depth cultivation of the pig gut microbiome towards novel bacterial diversity and tailored functional studies.</title>
        <authorList>
            <person name="Wylensek D."/>
            <person name="Hitch T.C.A."/>
            <person name="Clavel T."/>
        </authorList>
    </citation>
    <scope>NUCLEOTIDE SEQUENCE [LARGE SCALE GENOMIC DNA]</scope>
    <source>
        <strain evidence="7 8">WB03_NA08</strain>
    </source>
</reference>
<evidence type="ECO:0000256" key="1">
    <source>
        <dbReference type="ARBA" id="ARBA00001946"/>
    </source>
</evidence>
<dbReference type="PANTHER" id="PTHR43046">
    <property type="entry name" value="GDP-MANNOSE MANNOSYL HYDROLASE"/>
    <property type="match status" value="1"/>
</dbReference>
<dbReference type="SUPFAM" id="SSF55811">
    <property type="entry name" value="Nudix"/>
    <property type="match status" value="1"/>
</dbReference>
<proteinExistence type="inferred from homology"/>
<evidence type="ECO:0000313" key="8">
    <source>
        <dbReference type="Proteomes" id="UP000470875"/>
    </source>
</evidence>
<keyword evidence="4" id="KW-0460">Magnesium</keyword>
<dbReference type="Gene3D" id="3.90.79.10">
    <property type="entry name" value="Nucleoside Triphosphate Pyrophosphohydrolase"/>
    <property type="match status" value="1"/>
</dbReference>
<dbReference type="InterPro" id="IPR020084">
    <property type="entry name" value="NUDIX_hydrolase_CS"/>
</dbReference>
<organism evidence="7 8">
    <name type="scientific">Scrofimicrobium canadense</name>
    <dbReference type="NCBI Taxonomy" id="2652290"/>
    <lineage>
        <taxon>Bacteria</taxon>
        <taxon>Bacillati</taxon>
        <taxon>Actinomycetota</taxon>
        <taxon>Actinomycetes</taxon>
        <taxon>Actinomycetales</taxon>
        <taxon>Actinomycetaceae</taxon>
        <taxon>Scrofimicrobium</taxon>
    </lineage>
</organism>
<evidence type="ECO:0000256" key="4">
    <source>
        <dbReference type="ARBA" id="ARBA00022842"/>
    </source>
</evidence>
<dbReference type="RefSeq" id="WP_154543020.1">
    <property type="nucleotide sequence ID" value="NZ_VULO01000002.1"/>
</dbReference>
<dbReference type="PROSITE" id="PS00893">
    <property type="entry name" value="NUDIX_BOX"/>
    <property type="match status" value="1"/>
</dbReference>
<gene>
    <name evidence="7" type="ORF">FYJ24_01720</name>
</gene>
<dbReference type="GO" id="GO:0016787">
    <property type="term" value="F:hydrolase activity"/>
    <property type="evidence" value="ECO:0007669"/>
    <property type="project" value="UniProtKB-KW"/>
</dbReference>
<dbReference type="CDD" id="cd04685">
    <property type="entry name" value="NUDIX_Hydrolase"/>
    <property type="match status" value="1"/>
</dbReference>
<feature type="domain" description="Nudix hydrolase" evidence="6">
    <location>
        <begin position="16"/>
        <end position="160"/>
    </location>
</feature>
<name>A0A6N7VP45_9ACTO</name>
<comment type="caution">
    <text evidence="7">The sequence shown here is derived from an EMBL/GenBank/DDBJ whole genome shotgun (WGS) entry which is preliminary data.</text>
</comment>
<dbReference type="InterPro" id="IPR000086">
    <property type="entry name" value="NUDIX_hydrolase_dom"/>
</dbReference>
<dbReference type="EMBL" id="VULO01000002">
    <property type="protein sequence ID" value="MSS83499.1"/>
    <property type="molecule type" value="Genomic_DNA"/>
</dbReference>
<comment type="cofactor">
    <cofactor evidence="1">
        <name>Mg(2+)</name>
        <dbReference type="ChEBI" id="CHEBI:18420"/>
    </cofactor>
</comment>
<dbReference type="PROSITE" id="PS51462">
    <property type="entry name" value="NUDIX"/>
    <property type="match status" value="1"/>
</dbReference>
<dbReference type="Proteomes" id="UP000470875">
    <property type="component" value="Unassembled WGS sequence"/>
</dbReference>
<sequence>MTTLGSDWVPDDDGIPHRQAARMVVFAADGRLLLLHGRDGHDPDHQWWFTVGGGLEPGEEPRQAAVRELYEETGIQVSTQDLIGPVLSRSAQFHFMNVTARQDELFYLAFLQGNPQNIAKEHRTELEGEVLTGERWVTQSELEDLAASETVYPHGLAQMVSHWRSGWDGVCRHVIER</sequence>
<keyword evidence="3 5" id="KW-0378">Hydrolase</keyword>
<evidence type="ECO:0000259" key="6">
    <source>
        <dbReference type="PROSITE" id="PS51462"/>
    </source>
</evidence>
<accession>A0A6N7VP45</accession>
<dbReference type="AlphaFoldDB" id="A0A6N7VP45"/>
<dbReference type="InterPro" id="IPR015797">
    <property type="entry name" value="NUDIX_hydrolase-like_dom_sf"/>
</dbReference>
<dbReference type="Pfam" id="PF00293">
    <property type="entry name" value="NUDIX"/>
    <property type="match status" value="1"/>
</dbReference>
<protein>
    <submittedName>
        <fullName evidence="7">NUDIX domain-containing protein</fullName>
    </submittedName>
</protein>
<dbReference type="InterPro" id="IPR020476">
    <property type="entry name" value="Nudix_hydrolase"/>
</dbReference>
<evidence type="ECO:0000313" key="7">
    <source>
        <dbReference type="EMBL" id="MSS83499.1"/>
    </source>
</evidence>
<keyword evidence="8" id="KW-1185">Reference proteome</keyword>
<comment type="similarity">
    <text evidence="2 5">Belongs to the Nudix hydrolase family.</text>
</comment>
<dbReference type="PRINTS" id="PR00502">
    <property type="entry name" value="NUDIXFAMILY"/>
</dbReference>
<evidence type="ECO:0000256" key="2">
    <source>
        <dbReference type="ARBA" id="ARBA00005582"/>
    </source>
</evidence>
<evidence type="ECO:0000256" key="5">
    <source>
        <dbReference type="RuleBase" id="RU003476"/>
    </source>
</evidence>
<evidence type="ECO:0000256" key="3">
    <source>
        <dbReference type="ARBA" id="ARBA00022801"/>
    </source>
</evidence>